<evidence type="ECO:0000313" key="3">
    <source>
        <dbReference type="Proteomes" id="UP000282674"/>
    </source>
</evidence>
<dbReference type="AlphaFoldDB" id="A0A3M2MDH8"/>
<evidence type="ECO:0000256" key="1">
    <source>
        <dbReference type="SAM" id="Coils"/>
    </source>
</evidence>
<gene>
    <name evidence="2" type="ORF">EBO15_01425</name>
</gene>
<comment type="caution">
    <text evidence="2">The sequence shown here is derived from an EMBL/GenBank/DDBJ whole genome shotgun (WGS) entry which is preliminary data.</text>
</comment>
<accession>A0A3M2MDH8</accession>
<keyword evidence="1" id="KW-0175">Coiled coil</keyword>
<organism evidence="2 3">
    <name type="scientific">Actinomadura harenae</name>
    <dbReference type="NCBI Taxonomy" id="2483351"/>
    <lineage>
        <taxon>Bacteria</taxon>
        <taxon>Bacillati</taxon>
        <taxon>Actinomycetota</taxon>
        <taxon>Actinomycetes</taxon>
        <taxon>Streptosporangiales</taxon>
        <taxon>Thermomonosporaceae</taxon>
        <taxon>Actinomadura</taxon>
    </lineage>
</organism>
<keyword evidence="3" id="KW-1185">Reference proteome</keyword>
<feature type="coiled-coil region" evidence="1">
    <location>
        <begin position="81"/>
        <end position="115"/>
    </location>
</feature>
<reference evidence="2 3" key="1">
    <citation type="submission" date="2018-10" db="EMBL/GenBank/DDBJ databases">
        <title>Isolation from soil.</title>
        <authorList>
            <person name="Hu J."/>
        </authorList>
    </citation>
    <scope>NUCLEOTIDE SEQUENCE [LARGE SCALE GENOMIC DNA]</scope>
    <source>
        <strain evidence="2 3">NEAU-Ht49</strain>
    </source>
</reference>
<dbReference type="RefSeq" id="WP_122192439.1">
    <property type="nucleotide sequence ID" value="NZ_RFFG01000002.1"/>
</dbReference>
<dbReference type="EMBL" id="RFFG01000002">
    <property type="protein sequence ID" value="RMI47589.1"/>
    <property type="molecule type" value="Genomic_DNA"/>
</dbReference>
<evidence type="ECO:0000313" key="2">
    <source>
        <dbReference type="EMBL" id="RMI47589.1"/>
    </source>
</evidence>
<protein>
    <submittedName>
        <fullName evidence="2">Uncharacterized protein</fullName>
    </submittedName>
</protein>
<dbReference type="OrthoDB" id="4274140at2"/>
<proteinExistence type="predicted"/>
<dbReference type="Proteomes" id="UP000282674">
    <property type="component" value="Unassembled WGS sequence"/>
</dbReference>
<name>A0A3M2MDH8_9ACTN</name>
<sequence length="146" mass="15732">MKIRIMGLPDEIEAAIEALRSVLDVIEESKPYANCGNSRAVRVYLEARPGAAPSAPDQGSAELLARAEAAEDRLRQTASAVRGLADRADAAEATADRWRKRAEEAEAAIAGVRRLCDLTISASCRVQAIEQARDTLTVLDRTMPEG</sequence>